<keyword evidence="5" id="KW-0963">Cytoplasm</keyword>
<dbReference type="InterPro" id="IPR006131">
    <property type="entry name" value="Asp_carbamoyltransf_Asp/Orn-bd"/>
</dbReference>
<dbReference type="GO" id="GO:0042450">
    <property type="term" value="P:L-arginine biosynthetic process via ornithine"/>
    <property type="evidence" value="ECO:0007669"/>
    <property type="project" value="UniProtKB-UniRule"/>
</dbReference>
<feature type="binding site" evidence="5">
    <location>
        <begin position="230"/>
        <end position="231"/>
    </location>
    <ligand>
        <name>L-ornithine</name>
        <dbReference type="ChEBI" id="CHEBI:46911"/>
    </ligand>
</feature>
<feature type="domain" description="Aspartate/ornithine carbamoyltransferase carbamoyl-P binding" evidence="7">
    <location>
        <begin position="5"/>
        <end position="146"/>
    </location>
</feature>
<keyword evidence="9" id="KW-1185">Reference proteome</keyword>
<dbReference type="Gene3D" id="3.40.50.1370">
    <property type="entry name" value="Aspartate/ornithine carbamoyltransferase"/>
    <property type="match status" value="2"/>
</dbReference>
<dbReference type="STRING" id="768679.TTX_0091"/>
<feature type="binding site" evidence="5">
    <location>
        <position position="106"/>
    </location>
    <ligand>
        <name>carbamoyl phosphate</name>
        <dbReference type="ChEBI" id="CHEBI:58228"/>
    </ligand>
</feature>
<evidence type="ECO:0000313" key="8">
    <source>
        <dbReference type="EMBL" id="CCC80766.1"/>
    </source>
</evidence>
<dbReference type="InterPro" id="IPR006130">
    <property type="entry name" value="Asp/Orn_carbamoylTrfase"/>
</dbReference>
<dbReference type="GO" id="GO:0016597">
    <property type="term" value="F:amino acid binding"/>
    <property type="evidence" value="ECO:0007669"/>
    <property type="project" value="InterPro"/>
</dbReference>
<dbReference type="SUPFAM" id="SSF53671">
    <property type="entry name" value="Aspartate/ornithine carbamoyltransferase"/>
    <property type="match status" value="1"/>
</dbReference>
<dbReference type="PaxDb" id="768679-TTX_0091"/>
<dbReference type="Proteomes" id="UP000002654">
    <property type="component" value="Chromosome"/>
</dbReference>
<dbReference type="PRINTS" id="PR00100">
    <property type="entry name" value="AOTCASE"/>
</dbReference>
<evidence type="ECO:0000256" key="1">
    <source>
        <dbReference type="ARBA" id="ARBA00007805"/>
    </source>
</evidence>
<feature type="domain" description="Aspartate/ornithine carbamoyltransferase Asp/Orn-binding" evidence="6">
    <location>
        <begin position="153"/>
        <end position="304"/>
    </location>
</feature>
<dbReference type="UniPathway" id="UPA00068">
    <property type="reaction ID" value="UER00112"/>
</dbReference>
<dbReference type="OrthoDB" id="4696at2157"/>
<feature type="binding site" evidence="5">
    <location>
        <position position="294"/>
    </location>
    <ligand>
        <name>carbamoyl phosphate</name>
        <dbReference type="ChEBI" id="CHEBI:58228"/>
    </ligand>
</feature>
<feature type="binding site" evidence="5">
    <location>
        <position position="165"/>
    </location>
    <ligand>
        <name>L-ornithine</name>
        <dbReference type="ChEBI" id="CHEBI:46911"/>
    </ligand>
</feature>
<evidence type="ECO:0000256" key="2">
    <source>
        <dbReference type="ARBA" id="ARBA00013007"/>
    </source>
</evidence>
<protein>
    <recommendedName>
        <fullName evidence="2 5">Ornithine carbamoyltransferase</fullName>
        <shortName evidence="5">OTCase</shortName>
        <ecNumber evidence="2 5">2.1.3.3</ecNumber>
    </recommendedName>
</protein>
<dbReference type="PROSITE" id="PS00097">
    <property type="entry name" value="CARBAMOYLTRANSFERASE"/>
    <property type="match status" value="1"/>
</dbReference>
<dbReference type="InterPro" id="IPR002292">
    <property type="entry name" value="Orn/put_carbamltrans"/>
</dbReference>
<dbReference type="HOGENOM" id="CLU_043846_3_2_2"/>
<dbReference type="InterPro" id="IPR036901">
    <property type="entry name" value="Asp/Orn_carbamoylTrfase_sf"/>
</dbReference>
<feature type="binding site" evidence="5">
    <location>
        <begin position="55"/>
        <end position="58"/>
    </location>
    <ligand>
        <name>carbamoyl phosphate</name>
        <dbReference type="ChEBI" id="CHEBI:58228"/>
    </ligand>
</feature>
<comment type="pathway">
    <text evidence="5">Amino-acid biosynthesis; L-arginine biosynthesis; L-arginine from L-ornithine and carbamoyl phosphate: step 1/3.</text>
</comment>
<gene>
    <name evidence="5 8" type="primary">argF</name>
    <name evidence="8" type="ordered locus">TTX_0091</name>
</gene>
<dbReference type="RefSeq" id="WP_014126024.1">
    <property type="nucleotide sequence ID" value="NC_016070.1"/>
</dbReference>
<sequence>MLRGRDLLSLMEFKPDEVIMLLEMSKSLKARYHAGEIIVPIHAGKTAILIFEKPSTRTRVSTSVAAYQLGMNVIVTSAQELQLGRGETVADTARTLSRYVHVIAARVYSHSSLEELAQYADVPVINLLSDKFHPLQALADALTLWEKKGKLSGLKVAFVGDVGNNVAASLAVIGSKLGWEVRLIGPRQLWRNDISKLSDDADKTGASIYQSDSLEDVKGVDAVYTDVWVSMGFEKEAEERVRLLRPYQVDGRVMSLAGPQALFMHCLPAHRGQEVTDDVIDGPRSVVWDQAENRLHTAKAALAALTP</sequence>
<dbReference type="NCBIfam" id="TIGR00658">
    <property type="entry name" value="orni_carb_tr"/>
    <property type="match status" value="1"/>
</dbReference>
<feature type="binding site" evidence="5">
    <location>
        <begin position="266"/>
        <end position="267"/>
    </location>
    <ligand>
        <name>carbamoyl phosphate</name>
        <dbReference type="ChEBI" id="CHEBI:58228"/>
    </ligand>
</feature>
<dbReference type="NCBIfam" id="NF001986">
    <property type="entry name" value="PRK00779.1"/>
    <property type="match status" value="1"/>
</dbReference>
<keyword evidence="3 5" id="KW-0808">Transferase</keyword>
<dbReference type="GO" id="GO:0005737">
    <property type="term" value="C:cytoplasm"/>
    <property type="evidence" value="ECO:0007669"/>
    <property type="project" value="UniProtKB-SubCell"/>
</dbReference>
<evidence type="ECO:0000313" key="9">
    <source>
        <dbReference type="Proteomes" id="UP000002654"/>
    </source>
</evidence>
<evidence type="ECO:0000256" key="5">
    <source>
        <dbReference type="HAMAP-Rule" id="MF_01109"/>
    </source>
</evidence>
<proteinExistence type="inferred from homology"/>
<accession>G4RMD5</accession>
<dbReference type="PANTHER" id="PTHR45753:SF3">
    <property type="entry name" value="ORNITHINE TRANSCARBAMYLASE, MITOCHONDRIAL"/>
    <property type="match status" value="1"/>
</dbReference>
<keyword evidence="5" id="KW-0028">Amino-acid biosynthesis</keyword>
<reference evidence="8 9" key="1">
    <citation type="journal article" date="2011" name="PLoS ONE">
        <title>The complete genome sequence of Thermoproteus tenax: a physiologically versatile member of the Crenarchaeota.</title>
        <authorList>
            <person name="Siebers B."/>
            <person name="Zaparty M."/>
            <person name="Raddatz G."/>
            <person name="Tjaden B."/>
            <person name="Albers S.V."/>
            <person name="Bell S.D."/>
            <person name="Blombach F."/>
            <person name="Kletzin A."/>
            <person name="Kyrpides N."/>
            <person name="Lanz C."/>
            <person name="Plagens A."/>
            <person name="Rampp M."/>
            <person name="Rosinus A."/>
            <person name="von Jan M."/>
            <person name="Makarova K.S."/>
            <person name="Klenk H.P."/>
            <person name="Schuster S.C."/>
            <person name="Hensel R."/>
        </authorList>
    </citation>
    <scope>NUCLEOTIDE SEQUENCE [LARGE SCALE GENOMIC DNA]</scope>
    <source>
        <strain evidence="9">ATCC 35583 / DSM 2078 / JCM 9277 / NBRC 100435 / Kra 1</strain>
    </source>
</reference>
<dbReference type="AlphaFoldDB" id="G4RMD5"/>
<dbReference type="InterPro" id="IPR006132">
    <property type="entry name" value="Asp/Orn_carbamoyltranf_P-bd"/>
</dbReference>
<dbReference type="EC" id="2.1.3.3" evidence="2 5"/>
<dbReference type="KEGG" id="ttn:TTX_0091"/>
<dbReference type="PATRIC" id="fig|768679.9.peg.95"/>
<feature type="binding site" evidence="5">
    <location>
        <begin position="133"/>
        <end position="136"/>
    </location>
    <ligand>
        <name>carbamoyl phosphate</name>
        <dbReference type="ChEBI" id="CHEBI:58228"/>
    </ligand>
</feature>
<feature type="binding site" evidence="5">
    <location>
        <position position="82"/>
    </location>
    <ligand>
        <name>carbamoyl phosphate</name>
        <dbReference type="ChEBI" id="CHEBI:58228"/>
    </ligand>
</feature>
<dbReference type="GeneID" id="11263098"/>
<feature type="binding site" evidence="5">
    <location>
        <position position="226"/>
    </location>
    <ligand>
        <name>L-ornithine</name>
        <dbReference type="ChEBI" id="CHEBI:46911"/>
    </ligand>
</feature>
<dbReference type="PRINTS" id="PR00102">
    <property type="entry name" value="OTCASE"/>
</dbReference>
<dbReference type="eggNOG" id="arCOG00912">
    <property type="taxonomic scope" value="Archaea"/>
</dbReference>
<evidence type="ECO:0000256" key="3">
    <source>
        <dbReference type="ARBA" id="ARBA00022679"/>
    </source>
</evidence>
<dbReference type="GO" id="GO:0019240">
    <property type="term" value="P:citrulline biosynthetic process"/>
    <property type="evidence" value="ECO:0007669"/>
    <property type="project" value="TreeGrafter"/>
</dbReference>
<dbReference type="HAMAP" id="MF_01109">
    <property type="entry name" value="OTCase"/>
    <property type="match status" value="1"/>
</dbReference>
<name>G4RMD5_THETK</name>
<dbReference type="GO" id="GO:0004585">
    <property type="term" value="F:ornithine carbamoyltransferase activity"/>
    <property type="evidence" value="ECO:0007669"/>
    <property type="project" value="UniProtKB-UniRule"/>
</dbReference>
<comment type="similarity">
    <text evidence="1 5">Belongs to the aspartate/ornithine carbamoyltransferase superfamily. OTCase family.</text>
</comment>
<comment type="subcellular location">
    <subcellularLocation>
        <location evidence="5">Cytoplasm</location>
    </subcellularLocation>
</comment>
<comment type="catalytic activity">
    <reaction evidence="4 5">
        <text>carbamoyl phosphate + L-ornithine = L-citrulline + phosphate + H(+)</text>
        <dbReference type="Rhea" id="RHEA:19513"/>
        <dbReference type="ChEBI" id="CHEBI:15378"/>
        <dbReference type="ChEBI" id="CHEBI:43474"/>
        <dbReference type="ChEBI" id="CHEBI:46911"/>
        <dbReference type="ChEBI" id="CHEBI:57743"/>
        <dbReference type="ChEBI" id="CHEBI:58228"/>
        <dbReference type="EC" id="2.1.3.3"/>
    </reaction>
</comment>
<organism evidence="8 9">
    <name type="scientific">Thermoproteus tenax (strain ATCC 35583 / DSM 2078 / JCM 9277 / NBRC 100435 / Kra 1)</name>
    <dbReference type="NCBI Taxonomy" id="768679"/>
    <lineage>
        <taxon>Archaea</taxon>
        <taxon>Thermoproteota</taxon>
        <taxon>Thermoprotei</taxon>
        <taxon>Thermoproteales</taxon>
        <taxon>Thermoproteaceae</taxon>
        <taxon>Thermoproteus</taxon>
    </lineage>
</organism>
<evidence type="ECO:0000259" key="6">
    <source>
        <dbReference type="Pfam" id="PF00185"/>
    </source>
</evidence>
<evidence type="ECO:0000259" key="7">
    <source>
        <dbReference type="Pfam" id="PF02729"/>
    </source>
</evidence>
<dbReference type="PANTHER" id="PTHR45753">
    <property type="entry name" value="ORNITHINE CARBAMOYLTRANSFERASE, MITOCHONDRIAL"/>
    <property type="match status" value="1"/>
</dbReference>
<dbReference type="Pfam" id="PF02729">
    <property type="entry name" value="OTCace_N"/>
    <property type="match status" value="1"/>
</dbReference>
<dbReference type="EMBL" id="FN869859">
    <property type="protein sequence ID" value="CCC80766.1"/>
    <property type="molecule type" value="Genomic_DNA"/>
</dbReference>
<dbReference type="Pfam" id="PF00185">
    <property type="entry name" value="OTCace"/>
    <property type="match status" value="1"/>
</dbReference>
<dbReference type="FunFam" id="3.40.50.1370:FF:000008">
    <property type="entry name" value="Ornithine carbamoyltransferase"/>
    <property type="match status" value="1"/>
</dbReference>
<evidence type="ECO:0000256" key="4">
    <source>
        <dbReference type="ARBA" id="ARBA00048772"/>
    </source>
</evidence>
<keyword evidence="5" id="KW-0055">Arginine biosynthesis</keyword>
<dbReference type="InterPro" id="IPR024904">
    <property type="entry name" value="OTCase_ArgI"/>
</dbReference>